<name>A0A9W9ZMN0_9CNID</name>
<dbReference type="Proteomes" id="UP001163046">
    <property type="component" value="Unassembled WGS sequence"/>
</dbReference>
<dbReference type="EMBL" id="MU825896">
    <property type="protein sequence ID" value="KAJ7383663.1"/>
    <property type="molecule type" value="Genomic_DNA"/>
</dbReference>
<evidence type="ECO:0000313" key="2">
    <source>
        <dbReference type="Proteomes" id="UP001163046"/>
    </source>
</evidence>
<keyword evidence="2" id="KW-1185">Reference proteome</keyword>
<reference evidence="1" key="1">
    <citation type="submission" date="2023-01" db="EMBL/GenBank/DDBJ databases">
        <title>Genome assembly of the deep-sea coral Lophelia pertusa.</title>
        <authorList>
            <person name="Herrera S."/>
            <person name="Cordes E."/>
        </authorList>
    </citation>
    <scope>NUCLEOTIDE SEQUENCE</scope>
    <source>
        <strain evidence="1">USNM1676648</strain>
        <tissue evidence="1">Polyp</tissue>
    </source>
</reference>
<proteinExistence type="predicted"/>
<organism evidence="1 2">
    <name type="scientific">Desmophyllum pertusum</name>
    <dbReference type="NCBI Taxonomy" id="174260"/>
    <lineage>
        <taxon>Eukaryota</taxon>
        <taxon>Metazoa</taxon>
        <taxon>Cnidaria</taxon>
        <taxon>Anthozoa</taxon>
        <taxon>Hexacorallia</taxon>
        <taxon>Scleractinia</taxon>
        <taxon>Caryophylliina</taxon>
        <taxon>Caryophylliidae</taxon>
        <taxon>Desmophyllum</taxon>
    </lineage>
</organism>
<gene>
    <name evidence="1" type="ORF">OS493_026849</name>
</gene>
<dbReference type="AlphaFoldDB" id="A0A9W9ZMN0"/>
<protein>
    <submittedName>
        <fullName evidence="1">Uncharacterized protein</fullName>
    </submittedName>
</protein>
<accession>A0A9W9ZMN0</accession>
<sequence length="397" mass="44401">MNNIDLVSPWASVLIIASVGRVEVLQTEWIKNVNCFYVECNCIVNFTKVNISSSFITAVQILSGKEKAGRNSAMKIHFERCIFDSNKGNHMIVNSKGPYLYLLLNNVQVNGTKMLKRGTKSVLDVLVANETMGSTIRLQNVLIENAIGSASVILRIRRNSSNKLKVEIVDSVFRKIRSVYSDKFHTIASPLSIDMPGINPEIDCSSSYLRFLHNNTVIIVNTTFENNIGRASGGVFVTSEGGAMLKIENSTLRQASPETIYNEETFTHDTSIYSESMSSLCLQKTLVVADLEKDTYRLFSVAKAGLVTFDNFSQVQCAVGSFLRIDNFSHFMTLWPRKTACKFKTTVMTISCHRCLAGFYSLERGELRGLPSKNKNRQCRQTFAFHALMEQTVLVTS</sequence>
<evidence type="ECO:0000313" key="1">
    <source>
        <dbReference type="EMBL" id="KAJ7383663.1"/>
    </source>
</evidence>
<comment type="caution">
    <text evidence="1">The sequence shown here is derived from an EMBL/GenBank/DDBJ whole genome shotgun (WGS) entry which is preliminary data.</text>
</comment>